<proteinExistence type="predicted"/>
<accession>A0A0B6YCR0</accession>
<name>A0A0B6YCR0_9EUPU</name>
<evidence type="ECO:0000313" key="1">
    <source>
        <dbReference type="EMBL" id="CEK53913.1"/>
    </source>
</evidence>
<dbReference type="AlphaFoldDB" id="A0A0B6YCR0"/>
<organism evidence="1">
    <name type="scientific">Arion vulgaris</name>
    <dbReference type="NCBI Taxonomy" id="1028688"/>
    <lineage>
        <taxon>Eukaryota</taxon>
        <taxon>Metazoa</taxon>
        <taxon>Spiralia</taxon>
        <taxon>Lophotrochozoa</taxon>
        <taxon>Mollusca</taxon>
        <taxon>Gastropoda</taxon>
        <taxon>Heterobranchia</taxon>
        <taxon>Euthyneura</taxon>
        <taxon>Panpulmonata</taxon>
        <taxon>Eupulmonata</taxon>
        <taxon>Stylommatophora</taxon>
        <taxon>Helicina</taxon>
        <taxon>Arionoidea</taxon>
        <taxon>Arionidae</taxon>
        <taxon>Arion</taxon>
    </lineage>
</organism>
<gene>
    <name evidence="1" type="primary">ORF21535</name>
</gene>
<sequence length="57" mass="6623">MIIKSKYVTEKRLINLEKKPTTLKHKPAKPVVKITLSLSMLPRPAGQRHIVKTEIYR</sequence>
<dbReference type="EMBL" id="HACG01007048">
    <property type="protein sequence ID" value="CEK53913.1"/>
    <property type="molecule type" value="Transcribed_RNA"/>
</dbReference>
<protein>
    <submittedName>
        <fullName evidence="1">Uncharacterized protein</fullName>
    </submittedName>
</protein>
<reference evidence="1" key="1">
    <citation type="submission" date="2014-12" db="EMBL/GenBank/DDBJ databases">
        <title>Insight into the proteome of Arion vulgaris.</title>
        <authorList>
            <person name="Aradska J."/>
            <person name="Bulat T."/>
            <person name="Smidak R."/>
            <person name="Sarate P."/>
            <person name="Gangsoo J."/>
            <person name="Sialana F."/>
            <person name="Bilban M."/>
            <person name="Lubec G."/>
        </authorList>
    </citation>
    <scope>NUCLEOTIDE SEQUENCE</scope>
    <source>
        <tissue evidence="1">Skin</tissue>
    </source>
</reference>